<reference evidence="8 9" key="1">
    <citation type="journal article" date="2012" name="Appl. Environ. Microbiol.">
        <title>Short-read sequencing for genomic analysis of the brown rot fungus Fibroporia radiculosa.</title>
        <authorList>
            <person name="Tang J.D."/>
            <person name="Perkins A.D."/>
            <person name="Sonstegard T.S."/>
            <person name="Schroeder S.G."/>
            <person name="Burgess S.C."/>
            <person name="Diehl S.V."/>
        </authorList>
    </citation>
    <scope>NUCLEOTIDE SEQUENCE [LARGE SCALE GENOMIC DNA]</scope>
    <source>
        <strain evidence="8 9">TFFH 294</strain>
    </source>
</reference>
<dbReference type="InterPro" id="IPR036879">
    <property type="entry name" value="TF_MADSbox_sf"/>
</dbReference>
<dbReference type="AlphaFoldDB" id="J4IAB7"/>
<name>J4IAB7_9APHY</name>
<dbReference type="HOGENOM" id="CLU_040317_0_0_1"/>
<evidence type="ECO:0000256" key="1">
    <source>
        <dbReference type="ARBA" id="ARBA00004123"/>
    </source>
</evidence>
<feature type="compositionally biased region" description="Basic and acidic residues" evidence="6">
    <location>
        <begin position="465"/>
        <end position="475"/>
    </location>
</feature>
<dbReference type="PANTHER" id="PTHR48019">
    <property type="entry name" value="SERUM RESPONSE FACTOR HOMOLOG"/>
    <property type="match status" value="1"/>
</dbReference>
<feature type="region of interest" description="Disordered" evidence="6">
    <location>
        <begin position="66"/>
        <end position="189"/>
    </location>
</feature>
<feature type="compositionally biased region" description="Polar residues" evidence="6">
    <location>
        <begin position="367"/>
        <end position="382"/>
    </location>
</feature>
<dbReference type="OrthoDB" id="1898716at2759"/>
<dbReference type="GO" id="GO:0005634">
    <property type="term" value="C:nucleus"/>
    <property type="evidence" value="ECO:0007669"/>
    <property type="project" value="UniProtKB-SubCell"/>
</dbReference>
<feature type="compositionally biased region" description="Low complexity" evidence="6">
    <location>
        <begin position="390"/>
        <end position="401"/>
    </location>
</feature>
<sequence length="494" mass="52947">MGRRKIEIQPITRKNGLFKKAYELGVLCSVDVAVIIFEERPGHHVKLYQYCSTDVHSMVQRHIRFDGEKDTRTPHDFSNNKTEEAADDDDDADDDDTNRVPKARRDSIPSKQGKIKTESTSGSIRPAPQSSNDASMSIDLESYRAVRSPSNNPATALPISGERHGASAPSSTPRGPTVAAKRPRLADDPHPVHSIPAIPQSLNIAALGANPPSYPYRLEVDMSQYPVQSHITPLSSIPPSHSVAHPSLQSTIYSGSGGSMPSLLTHQSAPPGFLPQVSHSPFDLSHQTHHPHHPSLRTVPFQSHSSSPYASQQQSLPLQSVYIPHRAPPQQVQNTGAAGMAVELLGDQGSGHPSQQFQPFDWPVHSQHPQQGDGNSSQNNPDGNWFDFLSGGPSQNNPGPGASLFPTHTRPASNSISSTRSMASYALPPSHSSSASPALGQKRPREEEPAPGVGVGPGVPGVDFGDVRGRGRSADRAPGIAEVRRGVSVDKVAT</sequence>
<dbReference type="PROSITE" id="PS50066">
    <property type="entry name" value="MADS_BOX_2"/>
    <property type="match status" value="1"/>
</dbReference>
<dbReference type="Pfam" id="PF00319">
    <property type="entry name" value="SRF-TF"/>
    <property type="match status" value="1"/>
</dbReference>
<evidence type="ECO:0000259" key="7">
    <source>
        <dbReference type="PROSITE" id="PS50066"/>
    </source>
</evidence>
<evidence type="ECO:0000256" key="3">
    <source>
        <dbReference type="ARBA" id="ARBA00023125"/>
    </source>
</evidence>
<dbReference type="PRINTS" id="PR00404">
    <property type="entry name" value="MADSDOMAIN"/>
</dbReference>
<evidence type="ECO:0000313" key="9">
    <source>
        <dbReference type="Proteomes" id="UP000006352"/>
    </source>
</evidence>
<dbReference type="SUPFAM" id="SSF55455">
    <property type="entry name" value="SRF-like"/>
    <property type="match status" value="1"/>
</dbReference>
<keyword evidence="3" id="KW-0238">DNA-binding</keyword>
<feature type="compositionally biased region" description="Polar residues" evidence="6">
    <location>
        <begin position="118"/>
        <end position="135"/>
    </location>
</feature>
<feature type="compositionally biased region" description="Low complexity" evidence="6">
    <location>
        <begin position="423"/>
        <end position="438"/>
    </location>
</feature>
<dbReference type="GO" id="GO:0003677">
    <property type="term" value="F:DNA binding"/>
    <property type="evidence" value="ECO:0007669"/>
    <property type="project" value="UniProtKB-KW"/>
</dbReference>
<dbReference type="GO" id="GO:0046983">
    <property type="term" value="F:protein dimerization activity"/>
    <property type="evidence" value="ECO:0007669"/>
    <property type="project" value="InterPro"/>
</dbReference>
<dbReference type="GO" id="GO:0045944">
    <property type="term" value="P:positive regulation of transcription by RNA polymerase II"/>
    <property type="evidence" value="ECO:0007669"/>
    <property type="project" value="UniProtKB-ARBA"/>
</dbReference>
<accession>J4IAB7</accession>
<dbReference type="Gene3D" id="3.40.1810.10">
    <property type="entry name" value="Transcription factor, MADS-box"/>
    <property type="match status" value="1"/>
</dbReference>
<feature type="region of interest" description="Disordered" evidence="6">
    <location>
        <begin position="345"/>
        <end position="494"/>
    </location>
</feature>
<feature type="compositionally biased region" description="Basic and acidic residues" evidence="6">
    <location>
        <begin position="97"/>
        <end position="108"/>
    </location>
</feature>
<dbReference type="GeneID" id="24097542"/>
<evidence type="ECO:0000256" key="2">
    <source>
        <dbReference type="ARBA" id="ARBA00023015"/>
    </source>
</evidence>
<keyword evidence="5" id="KW-0539">Nucleus</keyword>
<dbReference type="RefSeq" id="XP_012181914.1">
    <property type="nucleotide sequence ID" value="XM_012326524.1"/>
</dbReference>
<dbReference type="STRING" id="599839.J4IAB7"/>
<feature type="region of interest" description="Disordered" evidence="6">
    <location>
        <begin position="270"/>
        <end position="314"/>
    </location>
</feature>
<keyword evidence="9" id="KW-1185">Reference proteome</keyword>
<feature type="compositionally biased region" description="Basic and acidic residues" evidence="6">
    <location>
        <begin position="482"/>
        <end position="494"/>
    </location>
</feature>
<dbReference type="InParanoid" id="J4IAB7"/>
<protein>
    <recommendedName>
        <fullName evidence="7">MADS-box domain-containing protein</fullName>
    </recommendedName>
</protein>
<organism evidence="8 9">
    <name type="scientific">Fibroporia radiculosa</name>
    <dbReference type="NCBI Taxonomy" id="599839"/>
    <lineage>
        <taxon>Eukaryota</taxon>
        <taxon>Fungi</taxon>
        <taxon>Dikarya</taxon>
        <taxon>Basidiomycota</taxon>
        <taxon>Agaricomycotina</taxon>
        <taxon>Agaricomycetes</taxon>
        <taxon>Polyporales</taxon>
        <taxon>Fibroporiaceae</taxon>
        <taxon>Fibroporia</taxon>
    </lineage>
</organism>
<feature type="compositionally biased region" description="Acidic residues" evidence="6">
    <location>
        <begin position="85"/>
        <end position="96"/>
    </location>
</feature>
<proteinExistence type="predicted"/>
<keyword evidence="4" id="KW-0804">Transcription</keyword>
<evidence type="ECO:0000313" key="8">
    <source>
        <dbReference type="EMBL" id="CCM02631.1"/>
    </source>
</evidence>
<comment type="subcellular location">
    <subcellularLocation>
        <location evidence="1">Nucleus</location>
    </subcellularLocation>
</comment>
<evidence type="ECO:0000256" key="6">
    <source>
        <dbReference type="SAM" id="MobiDB-lite"/>
    </source>
</evidence>
<dbReference type="InterPro" id="IPR002100">
    <property type="entry name" value="TF_MADSbox"/>
</dbReference>
<feature type="compositionally biased region" description="Polar residues" evidence="6">
    <location>
        <begin position="300"/>
        <end position="314"/>
    </location>
</feature>
<dbReference type="Proteomes" id="UP000006352">
    <property type="component" value="Unassembled WGS sequence"/>
</dbReference>
<gene>
    <name evidence="8" type="ORF">FIBRA_04735</name>
</gene>
<keyword evidence="2" id="KW-0805">Transcription regulation</keyword>
<dbReference type="SMART" id="SM00432">
    <property type="entry name" value="MADS"/>
    <property type="match status" value="1"/>
</dbReference>
<feature type="domain" description="MADS-box" evidence="7">
    <location>
        <begin position="13"/>
        <end position="40"/>
    </location>
</feature>
<dbReference type="EMBL" id="HE797087">
    <property type="protein sequence ID" value="CCM02631.1"/>
    <property type="molecule type" value="Genomic_DNA"/>
</dbReference>
<feature type="compositionally biased region" description="Polar residues" evidence="6">
    <location>
        <begin position="410"/>
        <end position="422"/>
    </location>
</feature>
<feature type="compositionally biased region" description="Basic and acidic residues" evidence="6">
    <location>
        <begin position="66"/>
        <end position="75"/>
    </location>
</feature>
<evidence type="ECO:0000256" key="5">
    <source>
        <dbReference type="ARBA" id="ARBA00023242"/>
    </source>
</evidence>
<evidence type="ECO:0000256" key="4">
    <source>
        <dbReference type="ARBA" id="ARBA00023163"/>
    </source>
</evidence>
<dbReference type="InterPro" id="IPR050142">
    <property type="entry name" value="MADS-box/MEF2_TF"/>
</dbReference>